<protein>
    <submittedName>
        <fullName evidence="2">Uncharacterized protein</fullName>
    </submittedName>
</protein>
<feature type="region of interest" description="Disordered" evidence="1">
    <location>
        <begin position="697"/>
        <end position="727"/>
    </location>
</feature>
<feature type="region of interest" description="Disordered" evidence="1">
    <location>
        <begin position="281"/>
        <end position="302"/>
    </location>
</feature>
<gene>
    <name evidence="2" type="ORF">GIB67_036157</name>
</gene>
<dbReference type="PANTHER" id="PTHR33318:SF7">
    <property type="entry name" value="PROTEIN JASON"/>
    <property type="match status" value="1"/>
</dbReference>
<keyword evidence="3" id="KW-1185">Reference proteome</keyword>
<dbReference type="PANTHER" id="PTHR33318">
    <property type="entry name" value="ASPARTYL/GLUTAMYL-TRNA(ASN/GLN) AMIDOTRANSFERASE SUBUNIT"/>
    <property type="match status" value="1"/>
</dbReference>
<organism evidence="2 3">
    <name type="scientific">Kingdonia uniflora</name>
    <dbReference type="NCBI Taxonomy" id="39325"/>
    <lineage>
        <taxon>Eukaryota</taxon>
        <taxon>Viridiplantae</taxon>
        <taxon>Streptophyta</taxon>
        <taxon>Embryophyta</taxon>
        <taxon>Tracheophyta</taxon>
        <taxon>Spermatophyta</taxon>
        <taxon>Magnoliopsida</taxon>
        <taxon>Ranunculales</taxon>
        <taxon>Circaeasteraceae</taxon>
        <taxon>Kingdonia</taxon>
    </lineage>
</organism>
<dbReference type="GO" id="GO:0007142">
    <property type="term" value="P:male meiosis II"/>
    <property type="evidence" value="ECO:0007669"/>
    <property type="project" value="InterPro"/>
</dbReference>
<evidence type="ECO:0000256" key="1">
    <source>
        <dbReference type="SAM" id="MobiDB-lite"/>
    </source>
</evidence>
<proteinExistence type="predicted"/>
<feature type="compositionally biased region" description="Basic and acidic residues" evidence="1">
    <location>
        <begin position="579"/>
        <end position="598"/>
    </location>
</feature>
<name>A0A7J7N975_9MAGN</name>
<dbReference type="OrthoDB" id="1916794at2759"/>
<evidence type="ECO:0000313" key="2">
    <source>
        <dbReference type="EMBL" id="KAF6163697.1"/>
    </source>
</evidence>
<dbReference type="Proteomes" id="UP000541444">
    <property type="component" value="Unassembled WGS sequence"/>
</dbReference>
<evidence type="ECO:0000313" key="3">
    <source>
        <dbReference type="Proteomes" id="UP000541444"/>
    </source>
</evidence>
<reference evidence="2 3" key="1">
    <citation type="journal article" date="2020" name="IScience">
        <title>Genome Sequencing of the Endangered Kingdonia uniflora (Circaeasteraceae, Ranunculales) Reveals Potential Mechanisms of Evolutionary Specialization.</title>
        <authorList>
            <person name="Sun Y."/>
            <person name="Deng T."/>
            <person name="Zhang A."/>
            <person name="Moore M.J."/>
            <person name="Landis J.B."/>
            <person name="Lin N."/>
            <person name="Zhang H."/>
            <person name="Zhang X."/>
            <person name="Huang J."/>
            <person name="Zhang X."/>
            <person name="Sun H."/>
            <person name="Wang H."/>
        </authorList>
    </citation>
    <scope>NUCLEOTIDE SEQUENCE [LARGE SCALE GENOMIC DNA]</scope>
    <source>
        <strain evidence="2">TB1705</strain>
        <tissue evidence="2">Leaf</tissue>
    </source>
</reference>
<feature type="compositionally biased region" description="Basic and acidic residues" evidence="1">
    <location>
        <begin position="645"/>
        <end position="659"/>
    </location>
</feature>
<feature type="region of interest" description="Disordered" evidence="1">
    <location>
        <begin position="869"/>
        <end position="897"/>
    </location>
</feature>
<feature type="region of interest" description="Disordered" evidence="1">
    <location>
        <begin position="510"/>
        <end position="666"/>
    </location>
</feature>
<dbReference type="EMBL" id="JACGCM010000971">
    <property type="protein sequence ID" value="KAF6163697.1"/>
    <property type="molecule type" value="Genomic_DNA"/>
</dbReference>
<accession>A0A7J7N975</accession>
<dbReference type="InterPro" id="IPR039300">
    <property type="entry name" value="JASON"/>
</dbReference>
<sequence length="995" mass="109580">MICSCGSKTNLISPIVASADLACSLCVPLSLGMDFNSMNRKEIQTLCKKHKLPANQTTLQMVNALTSLLKAEENQLNDSKKMGLCLEERKEETEAMVLDPNEKKLKGRRKTSKAKVIMPDPIVDDEESGEVEVKVPGRTTRGHAGKSVEVELPVGGSPTDKKKTRRGVSTRKNVPSVVEMVISKSSDDVRVIPVQEITGSSRGKNMDDKADRVEFGEKVEVTSETTSVRINKLPSSHVKKTRKGVNTRKNLPSVVEIGTSKSSEDVHVIAVREITKSPADIVVSDGDEGGVDQKKGRRGVQDKNEIPNVEEIRASKNFLKPKEIPVHTTRSRAVKSMDAEVVIVCPAPIGNRARRAWKAKNKVLAVEELGKIESSQIHVRTTRSHSYLVDSIDGEVSSLVAKKKTTREEKARQAKMKKPDELRDVVIGGDIMVQEDKDVTQLEDLSSKPGRSASKRKTTAPTVTVIVPNDVRGSDKVRKRPRESISESGLIAKKDGKNVPLFKDEILKKARRKASKRISVGASEKELGIDDVSGPDKLRKRPRASIFETGVIAQKVSENDPELKEGPVRKARRKPSKRNSVDASKKKTGADDINEPDKLRKRPRESILESGVIAQKNSENVPHLKEEPVRKARHKASKCNSVDANKMKMGTDEPSESEKVSSLIVEEPLRRTGHKITTVEPTIETAVVDGAVKKAKTHKRLKEASQALAEPPRRSGRNASGREPMNSLEFNENEGVEEEAFTLESDVGVQFVDLNKEKPASKIAHRPKARKLQKAQGKKKPNVDVEFGSKNLEKVVNEKTSIENHASKFVDCVEVALPKVQESSGPVHLINVSGLVDEIQQTNVIYAEDHAPLTTIGIIKASKGTAPSDVEKERCKDSEKKSQVTAVHTPQEFQEASDTGFQKVGEVSNTMGQDNVREDGKVVEFKVNDHARNMECVQGTSVSNGDEYPARVSFKSWDGNGIPNSTKKYKEDQIVSYHATPFEERIEKALADKPS</sequence>
<dbReference type="AlphaFoldDB" id="A0A7J7N975"/>
<comment type="caution">
    <text evidence="2">The sequence shown here is derived from an EMBL/GenBank/DDBJ whole genome shotgun (WGS) entry which is preliminary data.</text>
</comment>
<feature type="compositionally biased region" description="Basic and acidic residues" evidence="1">
    <location>
        <begin position="557"/>
        <end position="568"/>
    </location>
</feature>
<feature type="compositionally biased region" description="Polar residues" evidence="1">
    <location>
        <begin position="883"/>
        <end position="897"/>
    </location>
</feature>
<feature type="region of interest" description="Disordered" evidence="1">
    <location>
        <begin position="438"/>
        <end position="459"/>
    </location>
</feature>
<feature type="compositionally biased region" description="Basic and acidic residues" evidence="1">
    <location>
        <begin position="291"/>
        <end position="302"/>
    </location>
</feature>
<feature type="compositionally biased region" description="Basic and acidic residues" evidence="1">
    <location>
        <begin position="869"/>
        <end position="882"/>
    </location>
</feature>
<feature type="region of interest" description="Disordered" evidence="1">
    <location>
        <begin position="137"/>
        <end position="171"/>
    </location>
</feature>